<sequence length="68" mass="7461">MTAPTQRFFDSAEVVAIAHARGIKHITENSVIVAAYQGRRPLKKTKVAGRVYYTQEAIDAWLSGQADG</sequence>
<gene>
    <name evidence="1" type="ORF">E6Q54_15765</name>
</gene>
<organism evidence="1 2">
    <name type="scientific">Mycolicibacter arupensis</name>
    <dbReference type="NCBI Taxonomy" id="342002"/>
    <lineage>
        <taxon>Bacteria</taxon>
        <taxon>Bacillati</taxon>
        <taxon>Actinomycetota</taxon>
        <taxon>Actinomycetes</taxon>
        <taxon>Mycobacteriales</taxon>
        <taxon>Mycobacteriaceae</taxon>
        <taxon>Mycolicibacter</taxon>
    </lineage>
</organism>
<dbReference type="Proteomes" id="UP000321797">
    <property type="component" value="Unassembled WGS sequence"/>
</dbReference>
<dbReference type="RefSeq" id="WP_276761823.1">
    <property type="nucleotide sequence ID" value="NZ_SSGD01000095.1"/>
</dbReference>
<evidence type="ECO:0000313" key="1">
    <source>
        <dbReference type="EMBL" id="TXI53929.1"/>
    </source>
</evidence>
<accession>A0A5C7XWI4</accession>
<dbReference type="AlphaFoldDB" id="A0A5C7XWI4"/>
<dbReference type="EMBL" id="SSGD01000095">
    <property type="protein sequence ID" value="TXI53929.1"/>
    <property type="molecule type" value="Genomic_DNA"/>
</dbReference>
<keyword evidence="1" id="KW-0238">DNA-binding</keyword>
<reference evidence="1 2" key="1">
    <citation type="submission" date="2018-09" db="EMBL/GenBank/DDBJ databases">
        <title>Metagenome Assembled Genomes from an Advanced Water Purification Facility.</title>
        <authorList>
            <person name="Stamps B.W."/>
            <person name="Spear J.R."/>
        </authorList>
    </citation>
    <scope>NUCLEOTIDE SEQUENCE [LARGE SCALE GENOMIC DNA]</scope>
    <source>
        <strain evidence="1">Bin_29_2</strain>
    </source>
</reference>
<proteinExistence type="predicted"/>
<dbReference type="GO" id="GO:0003677">
    <property type="term" value="F:DNA binding"/>
    <property type="evidence" value="ECO:0007669"/>
    <property type="project" value="UniProtKB-KW"/>
</dbReference>
<protein>
    <submittedName>
        <fullName evidence="1">DNA-binding protein</fullName>
    </submittedName>
</protein>
<evidence type="ECO:0000313" key="2">
    <source>
        <dbReference type="Proteomes" id="UP000321797"/>
    </source>
</evidence>
<comment type="caution">
    <text evidence="1">The sequence shown here is derived from an EMBL/GenBank/DDBJ whole genome shotgun (WGS) entry which is preliminary data.</text>
</comment>
<name>A0A5C7XWI4_9MYCO</name>